<dbReference type="PATRIC" id="fig|28229.3.peg.4064"/>
<dbReference type="AlphaFoldDB" id="A0A099KFQ2"/>
<accession>A0A099KFQ2</accession>
<dbReference type="EMBL" id="JQEC01000057">
    <property type="protein sequence ID" value="KGJ89095.1"/>
    <property type="molecule type" value="Genomic_DNA"/>
</dbReference>
<organism evidence="1 2">
    <name type="scientific">Colwellia psychrerythraea</name>
    <name type="common">Vibrio psychroerythus</name>
    <dbReference type="NCBI Taxonomy" id="28229"/>
    <lineage>
        <taxon>Bacteria</taxon>
        <taxon>Pseudomonadati</taxon>
        <taxon>Pseudomonadota</taxon>
        <taxon>Gammaproteobacteria</taxon>
        <taxon>Alteromonadales</taxon>
        <taxon>Colwelliaceae</taxon>
        <taxon>Colwellia</taxon>
    </lineage>
</organism>
<dbReference type="OrthoDB" id="5918741at2"/>
<dbReference type="Proteomes" id="UP000029868">
    <property type="component" value="Unassembled WGS sequence"/>
</dbReference>
<dbReference type="RefSeq" id="WP_156115784.1">
    <property type="nucleotide sequence ID" value="NZ_JQEC01000057.1"/>
</dbReference>
<dbReference type="InterPro" id="IPR021932">
    <property type="entry name" value="DUF3545"/>
</dbReference>
<reference evidence="1 2" key="1">
    <citation type="submission" date="2014-08" db="EMBL/GenBank/DDBJ databases">
        <title>Genomic and Phenotypic Diversity of Colwellia psychrerythraea strains from Disparate Marine Basins.</title>
        <authorList>
            <person name="Techtmann S.M."/>
            <person name="Stelling S.C."/>
            <person name="Utturkar S.M."/>
            <person name="Alshibli N."/>
            <person name="Harris A."/>
            <person name="Brown S.D."/>
            <person name="Hazen T.C."/>
        </authorList>
    </citation>
    <scope>NUCLEOTIDE SEQUENCE [LARGE SCALE GENOMIC DNA]</scope>
    <source>
        <strain evidence="1 2">GAB14E</strain>
    </source>
</reference>
<name>A0A099KFQ2_COLPS</name>
<evidence type="ECO:0000313" key="2">
    <source>
        <dbReference type="Proteomes" id="UP000029868"/>
    </source>
</evidence>
<dbReference type="Pfam" id="PF12065">
    <property type="entry name" value="DUF3545"/>
    <property type="match status" value="1"/>
</dbReference>
<proteinExistence type="predicted"/>
<protein>
    <recommendedName>
        <fullName evidence="3">DUF3545 domain-containing protein</fullName>
    </recommendedName>
</protein>
<evidence type="ECO:0000313" key="1">
    <source>
        <dbReference type="EMBL" id="KGJ89095.1"/>
    </source>
</evidence>
<evidence type="ECO:0008006" key="3">
    <source>
        <dbReference type="Google" id="ProtNLM"/>
    </source>
</evidence>
<comment type="caution">
    <text evidence="1">The sequence shown here is derived from an EMBL/GenBank/DDBJ whole genome shotgun (WGS) entry which is preliminary data.</text>
</comment>
<gene>
    <name evidence="1" type="ORF">GAB14E_4091</name>
</gene>
<sequence length="57" mass="7058">MDKINQVLKSTNQVAKKRVISTTKRKWREIESIRDKFQLEKDMRMYEDSLEYMLEEF</sequence>